<reference evidence="1 2" key="1">
    <citation type="submission" date="2016-11" db="EMBL/GenBank/DDBJ databases">
        <authorList>
            <person name="Jaros S."/>
            <person name="Januszkiewicz K."/>
            <person name="Wedrychowicz H."/>
        </authorList>
    </citation>
    <scope>NUCLEOTIDE SEQUENCE [LARGE SCALE GENOMIC DNA]</scope>
    <source>
        <strain evidence="1 2">DSM 14828</strain>
    </source>
</reference>
<dbReference type="Pfam" id="PF05991">
    <property type="entry name" value="NYN_YacP"/>
    <property type="match status" value="1"/>
</dbReference>
<protein>
    <recommendedName>
        <fullName evidence="3">NYN domain-containing protein</fullName>
    </recommendedName>
</protein>
<dbReference type="PANTHER" id="PTHR34547:SF1">
    <property type="entry name" value="YACP-LIKE NYN DOMAIN PROTEIN"/>
    <property type="match status" value="1"/>
</dbReference>
<organism evidence="1 2">
    <name type="scientific">Alkalibacter saccharofermentans DSM 14828</name>
    <dbReference type="NCBI Taxonomy" id="1120975"/>
    <lineage>
        <taxon>Bacteria</taxon>
        <taxon>Bacillati</taxon>
        <taxon>Bacillota</taxon>
        <taxon>Clostridia</taxon>
        <taxon>Eubacteriales</taxon>
        <taxon>Eubacteriaceae</taxon>
        <taxon>Alkalibacter</taxon>
    </lineage>
</organism>
<dbReference type="EMBL" id="FQTU01000013">
    <property type="protein sequence ID" value="SHF07598.1"/>
    <property type="molecule type" value="Genomic_DNA"/>
</dbReference>
<accession>A0A1M4YPJ6</accession>
<dbReference type="PANTHER" id="PTHR34547">
    <property type="entry name" value="YACP-LIKE NYN DOMAIN PROTEIN"/>
    <property type="match status" value="1"/>
</dbReference>
<dbReference type="STRING" id="1120975.SAMN02746064_01833"/>
<dbReference type="RefSeq" id="WP_073271276.1">
    <property type="nucleotide sequence ID" value="NZ_FQTU01000013.1"/>
</dbReference>
<keyword evidence="2" id="KW-1185">Reference proteome</keyword>
<dbReference type="OrthoDB" id="9792160at2"/>
<evidence type="ECO:0000313" key="1">
    <source>
        <dbReference type="EMBL" id="SHF07598.1"/>
    </source>
</evidence>
<dbReference type="AlphaFoldDB" id="A0A1M4YPJ6"/>
<proteinExistence type="predicted"/>
<name>A0A1M4YPJ6_9FIRM</name>
<dbReference type="InterPro" id="IPR010298">
    <property type="entry name" value="YacP-like"/>
</dbReference>
<sequence length="175" mass="20140">MGLRKHYLVVDGYNIINDWERLKEILSYSLEDAREALVGMIQSYAKIMNYSAIVVFDAYNNDEMVKEEEKSGVKVVYSGKNQTADSYIEKFMYDLNPVHEVTVATSDFMLQRMVVSAGGSRMSARELEKEMEFSLSSNLKKVKMESEADRNHLFKSIDGDTIEKLKKIIRDPDQD</sequence>
<gene>
    <name evidence="1" type="ORF">SAMN02746064_01833</name>
</gene>
<dbReference type="CDD" id="cd10912">
    <property type="entry name" value="PIN_YacP-like"/>
    <property type="match status" value="1"/>
</dbReference>
<evidence type="ECO:0008006" key="3">
    <source>
        <dbReference type="Google" id="ProtNLM"/>
    </source>
</evidence>
<dbReference type="Proteomes" id="UP000184251">
    <property type="component" value="Unassembled WGS sequence"/>
</dbReference>
<evidence type="ECO:0000313" key="2">
    <source>
        <dbReference type="Proteomes" id="UP000184251"/>
    </source>
</evidence>